<evidence type="ECO:0000256" key="1">
    <source>
        <dbReference type="ARBA" id="ARBA00001947"/>
    </source>
</evidence>
<evidence type="ECO:0000256" key="5">
    <source>
        <dbReference type="ARBA" id="ARBA00022723"/>
    </source>
</evidence>
<dbReference type="GO" id="GO:0006633">
    <property type="term" value="P:fatty acid biosynthetic process"/>
    <property type="evidence" value="ECO:0007669"/>
    <property type="project" value="UniProtKB-KW"/>
</dbReference>
<feature type="transmembrane region" description="Helical" evidence="14">
    <location>
        <begin position="49"/>
        <end position="66"/>
    </location>
</feature>
<evidence type="ECO:0000256" key="14">
    <source>
        <dbReference type="SAM" id="Phobius"/>
    </source>
</evidence>
<evidence type="ECO:0000256" key="10">
    <source>
        <dbReference type="ARBA" id="ARBA00023002"/>
    </source>
</evidence>
<evidence type="ECO:0000256" key="7">
    <source>
        <dbReference type="ARBA" id="ARBA00022832"/>
    </source>
</evidence>
<evidence type="ECO:0000256" key="11">
    <source>
        <dbReference type="ARBA" id="ARBA00023098"/>
    </source>
</evidence>
<evidence type="ECO:0000313" key="17">
    <source>
        <dbReference type="Proteomes" id="UP000199400"/>
    </source>
</evidence>
<accession>A0A1I2B1M8</accession>
<feature type="transmembrane region" description="Helical" evidence="14">
    <location>
        <begin position="151"/>
        <end position="169"/>
    </location>
</feature>
<keyword evidence="11" id="KW-0443">Lipid metabolism</keyword>
<keyword evidence="3" id="KW-0444">Lipid biosynthesis</keyword>
<reference evidence="17" key="1">
    <citation type="submission" date="2016-10" db="EMBL/GenBank/DDBJ databases">
        <authorList>
            <person name="Varghese N."/>
            <person name="Submissions S."/>
        </authorList>
    </citation>
    <scope>NUCLEOTIDE SEQUENCE [LARGE SCALE GENOMIC DNA]</scope>
    <source>
        <strain evidence="17">ATCC 25963</strain>
    </source>
</reference>
<keyword evidence="17" id="KW-1185">Reference proteome</keyword>
<evidence type="ECO:0000256" key="6">
    <source>
        <dbReference type="ARBA" id="ARBA00022824"/>
    </source>
</evidence>
<comment type="subcellular location">
    <subcellularLocation>
        <location evidence="2">Endoplasmic reticulum membrane</location>
        <topology evidence="2">Multi-pass membrane protein</topology>
    </subcellularLocation>
</comment>
<evidence type="ECO:0000259" key="15">
    <source>
        <dbReference type="Pfam" id="PF04116"/>
    </source>
</evidence>
<keyword evidence="6" id="KW-0256">Endoplasmic reticulum</keyword>
<dbReference type="Proteomes" id="UP000199400">
    <property type="component" value="Unassembled WGS sequence"/>
</dbReference>
<feature type="transmembrane region" description="Helical" evidence="14">
    <location>
        <begin position="125"/>
        <end position="145"/>
    </location>
</feature>
<organism evidence="16 17">
    <name type="scientific">Nannocystis exedens</name>
    <dbReference type="NCBI Taxonomy" id="54"/>
    <lineage>
        <taxon>Bacteria</taxon>
        <taxon>Pseudomonadati</taxon>
        <taxon>Myxococcota</taxon>
        <taxon>Polyangia</taxon>
        <taxon>Nannocystales</taxon>
        <taxon>Nannocystaceae</taxon>
        <taxon>Nannocystis</taxon>
    </lineage>
</organism>
<evidence type="ECO:0000256" key="8">
    <source>
        <dbReference type="ARBA" id="ARBA00022833"/>
    </source>
</evidence>
<proteinExistence type="predicted"/>
<dbReference type="GO" id="GO:0005506">
    <property type="term" value="F:iron ion binding"/>
    <property type="evidence" value="ECO:0007669"/>
    <property type="project" value="InterPro"/>
</dbReference>
<evidence type="ECO:0000256" key="12">
    <source>
        <dbReference type="ARBA" id="ARBA00023136"/>
    </source>
</evidence>
<evidence type="ECO:0000313" key="16">
    <source>
        <dbReference type="EMBL" id="SFE49976.1"/>
    </source>
</evidence>
<evidence type="ECO:0000256" key="2">
    <source>
        <dbReference type="ARBA" id="ARBA00004477"/>
    </source>
</evidence>
<keyword evidence="8" id="KW-0862">Zinc</keyword>
<dbReference type="RefSeq" id="WP_170136315.1">
    <property type="nucleotide sequence ID" value="NZ_FOMX01000014.1"/>
</dbReference>
<evidence type="ECO:0000256" key="4">
    <source>
        <dbReference type="ARBA" id="ARBA00022692"/>
    </source>
</evidence>
<evidence type="ECO:0000256" key="3">
    <source>
        <dbReference type="ARBA" id="ARBA00022516"/>
    </source>
</evidence>
<gene>
    <name evidence="16" type="ORF">SAMN02745121_04510</name>
</gene>
<dbReference type="EMBL" id="FOMX01000014">
    <property type="protein sequence ID" value="SFE49976.1"/>
    <property type="molecule type" value="Genomic_DNA"/>
</dbReference>
<name>A0A1I2B1M8_9BACT</name>
<keyword evidence="12 14" id="KW-0472">Membrane</keyword>
<comment type="cofactor">
    <cofactor evidence="1">
        <name>Zn(2+)</name>
        <dbReference type="ChEBI" id="CHEBI:29105"/>
    </cofactor>
</comment>
<dbReference type="AlphaFoldDB" id="A0A1I2B1M8"/>
<keyword evidence="5" id="KW-0479">Metal-binding</keyword>
<feature type="domain" description="Fatty acid hydroxylase" evidence="15">
    <location>
        <begin position="78"/>
        <end position="215"/>
    </location>
</feature>
<dbReference type="GO" id="GO:0080132">
    <property type="term" value="F:fatty acid 2-hydroxylase activity"/>
    <property type="evidence" value="ECO:0007669"/>
    <property type="project" value="InterPro"/>
</dbReference>
<dbReference type="STRING" id="54.SAMN02745121_04510"/>
<dbReference type="GO" id="GO:0016020">
    <property type="term" value="C:membrane"/>
    <property type="evidence" value="ECO:0007669"/>
    <property type="project" value="InterPro"/>
</dbReference>
<keyword evidence="9 14" id="KW-1133">Transmembrane helix</keyword>
<dbReference type="InterPro" id="IPR006694">
    <property type="entry name" value="Fatty_acid_hydroxylase"/>
</dbReference>
<dbReference type="PANTHER" id="PTHR12863">
    <property type="entry name" value="FATTY ACID HYDROXYLASE"/>
    <property type="match status" value="1"/>
</dbReference>
<dbReference type="Pfam" id="PF04116">
    <property type="entry name" value="FA_hydroxylase"/>
    <property type="match status" value="1"/>
</dbReference>
<keyword evidence="7" id="KW-0276">Fatty acid metabolism</keyword>
<dbReference type="InterPro" id="IPR014430">
    <property type="entry name" value="Scs7"/>
</dbReference>
<evidence type="ECO:0000256" key="13">
    <source>
        <dbReference type="ARBA" id="ARBA00023160"/>
    </source>
</evidence>
<keyword evidence="4 14" id="KW-0812">Transmembrane</keyword>
<keyword evidence="13" id="KW-0275">Fatty acid biosynthesis</keyword>
<evidence type="ECO:0000256" key="9">
    <source>
        <dbReference type="ARBA" id="ARBA00022989"/>
    </source>
</evidence>
<dbReference type="PANTHER" id="PTHR12863:SF1">
    <property type="entry name" value="FATTY ACID 2-HYDROXYLASE"/>
    <property type="match status" value="1"/>
</dbReference>
<sequence length="232" mass="26238">MPGHPVLTDALLAAALGPEAKPDLQARSPRFFHRELYERLTRAHWASPYLLWAGPIAVCLVFGTAAYAPGQLALRVAGGWLVWTFVEYWLHRGFFHLAPTTPARQVTSFIVHRHHHVAPGDRERLVATPLYSGGLALLLFGVYGLLAGPDARWPLLAGTLLGYLAYEWVHYLAHHRRPRTALGRALRRRHLRHHFGDRATDFGISSPLWDLVFRTYSKKHAREDMPDRACPP</sequence>
<protein>
    <submittedName>
        <fullName evidence="16">Fatty acid hydroxylase superfamily protein</fullName>
    </submittedName>
</protein>
<keyword evidence="10" id="KW-0560">Oxidoreductase</keyword>